<evidence type="ECO:0000256" key="1">
    <source>
        <dbReference type="SAM" id="MobiDB-lite"/>
    </source>
</evidence>
<feature type="region of interest" description="Disordered" evidence="1">
    <location>
        <begin position="1"/>
        <end position="38"/>
    </location>
</feature>
<gene>
    <name evidence="2" type="ORF">EmuJ_000274400</name>
</gene>
<dbReference type="AlphaFoldDB" id="A0A068Y0Z9"/>
<sequence length="69" mass="7244">MAALGGSDGGGSAIGKDSSECGKGTDSRPDHVKKPPYQHRLLITDIEMQQSSADHISLGADQGRLYETT</sequence>
<reference evidence="2" key="1">
    <citation type="journal article" date="2013" name="Nature">
        <title>The genomes of four tapeworm species reveal adaptations to parasitism.</title>
        <authorList>
            <person name="Tsai I.J."/>
            <person name="Zarowiecki M."/>
            <person name="Holroyd N."/>
            <person name="Garciarrubio A."/>
            <person name="Sanchez-Flores A."/>
            <person name="Brooks K.L."/>
            <person name="Tracey A."/>
            <person name="Bobes R.J."/>
            <person name="Fragoso G."/>
            <person name="Sciutto E."/>
            <person name="Aslett M."/>
            <person name="Beasley H."/>
            <person name="Bennett H.M."/>
            <person name="Cai J."/>
            <person name="Camicia F."/>
            <person name="Clark R."/>
            <person name="Cucher M."/>
            <person name="De Silva N."/>
            <person name="Day T.A."/>
            <person name="Deplazes P."/>
            <person name="Estrada K."/>
            <person name="Fernandez C."/>
            <person name="Holland P.W."/>
            <person name="Hou J."/>
            <person name="Hu S."/>
            <person name="Huckvale T."/>
            <person name="Hung S.S."/>
            <person name="Kamenetzky L."/>
            <person name="Keane J.A."/>
            <person name="Kiss F."/>
            <person name="Koziol U."/>
            <person name="Lambert O."/>
            <person name="Liu K."/>
            <person name="Luo X."/>
            <person name="Luo Y."/>
            <person name="Macchiaroli N."/>
            <person name="Nichol S."/>
            <person name="Paps J."/>
            <person name="Parkinson J."/>
            <person name="Pouchkina-Stantcheva N."/>
            <person name="Riddiford N."/>
            <person name="Rosenzvit M."/>
            <person name="Salinas G."/>
            <person name="Wasmuth J.D."/>
            <person name="Zamanian M."/>
            <person name="Zheng Y."/>
            <person name="Cai X."/>
            <person name="Soberon X."/>
            <person name="Olson P.D."/>
            <person name="Laclette J.P."/>
            <person name="Brehm K."/>
            <person name="Berriman M."/>
            <person name="Garciarrubio A."/>
            <person name="Bobes R.J."/>
            <person name="Fragoso G."/>
            <person name="Sanchez-Flores A."/>
            <person name="Estrada K."/>
            <person name="Cevallos M.A."/>
            <person name="Morett E."/>
            <person name="Gonzalez V."/>
            <person name="Portillo T."/>
            <person name="Ochoa-Leyva A."/>
            <person name="Jose M.V."/>
            <person name="Sciutto E."/>
            <person name="Landa A."/>
            <person name="Jimenez L."/>
            <person name="Valdes V."/>
            <person name="Carrero J.C."/>
            <person name="Larralde C."/>
            <person name="Morales-Montor J."/>
            <person name="Limon-Lason J."/>
            <person name="Soberon X."/>
            <person name="Laclette J.P."/>
        </authorList>
    </citation>
    <scope>NUCLEOTIDE SEQUENCE [LARGE SCALE GENOMIC DNA]</scope>
</reference>
<keyword evidence="3" id="KW-1185">Reference proteome</keyword>
<protein>
    <submittedName>
        <fullName evidence="2">Uncharacterized protein</fullName>
    </submittedName>
</protein>
<name>A0A068Y0Z9_ECHMU</name>
<organism evidence="2 3">
    <name type="scientific">Echinococcus multilocularis</name>
    <name type="common">Fox tapeworm</name>
    <dbReference type="NCBI Taxonomy" id="6211"/>
    <lineage>
        <taxon>Eukaryota</taxon>
        <taxon>Metazoa</taxon>
        <taxon>Spiralia</taxon>
        <taxon>Lophotrochozoa</taxon>
        <taxon>Platyhelminthes</taxon>
        <taxon>Cestoda</taxon>
        <taxon>Eucestoda</taxon>
        <taxon>Cyclophyllidea</taxon>
        <taxon>Taeniidae</taxon>
        <taxon>Echinococcus</taxon>
    </lineage>
</organism>
<proteinExistence type="predicted"/>
<dbReference type="EMBL" id="LN902615">
    <property type="protein sequence ID" value="CDS36074.2"/>
    <property type="molecule type" value="Genomic_DNA"/>
</dbReference>
<evidence type="ECO:0000313" key="2">
    <source>
        <dbReference type="EMBL" id="CDS36074.2"/>
    </source>
</evidence>
<dbReference type="Proteomes" id="UP000017246">
    <property type="component" value="Unassembled WGS sequence"/>
</dbReference>
<evidence type="ECO:0000313" key="3">
    <source>
        <dbReference type="Proteomes" id="UP000017246"/>
    </source>
</evidence>
<feature type="compositionally biased region" description="Basic and acidic residues" evidence="1">
    <location>
        <begin position="17"/>
        <end position="33"/>
    </location>
</feature>
<accession>A0A068Y0Z9</accession>
<reference evidence="2" key="2">
    <citation type="submission" date="2015-11" db="EMBL/GenBank/DDBJ databases">
        <authorList>
            <person name="Zhang Y."/>
            <person name="Guo Z."/>
        </authorList>
    </citation>
    <scope>NUCLEOTIDE SEQUENCE</scope>
</reference>
<feature type="compositionally biased region" description="Gly residues" evidence="1">
    <location>
        <begin position="1"/>
        <end position="13"/>
    </location>
</feature>